<dbReference type="AlphaFoldDB" id="A0A975UD70"/>
<sequence length="660" mass="75386">MKLSLLSVLIALALPAASVVHADYSLQRSASFDTANWQCEPCSSDGNWHGDIQFGLGYLDNDQGARFNNWNTPVYGTGDLNKSINPALSINMEQYEDDGYYNRITALDLGLQRFLLEWENGRYDGLRFLGSYSETPYFAGYSWLSVYHDNGSYLTSGTLDTFSPKTTRESVKLSVKYTPHSPWQPHAAMKHERKTGTRALYTFVNPGLGNNPGFIPKPIDNQSLNTDFGISYIAKDWMTDLSYQGSFFRNDEPALHYGLAANPYQNQIAYEPDNDFHQLALSGNYRLEEQTFNSRLLWSRSTSESGMNPFPQSPVLSDSFRGEINTVQLSADYHNQLSRKTAVKVSADYLDRNDDSDRHTVIGTTRKAYDRDRTRLEVAANHKLSRSLRLNAGYEYKRDRRPYADRKQTEQQAGYIGARYRPQADWTLGGKLTYASRDGSDWNNSDPDAPHLRQYYLADRDRLELRADGSYQFSPGLQLVVETWYADDQYPTPDIGISDGKDYGYDASVNFALDSGVNGHAFITQQYIRAAQHHANSDVVGWNRYTTRSRDYVTTVGLGLSKDDFFHDALQISFDYSHSRSTGETDASSNSYRYPDNRASAHRFELTGDYQISDDQNVLLNIRYEKYRESDYLFVQEENMGDVMQSYEGIFGAVYWRYRF</sequence>
<organism evidence="2 3">
    <name type="scientific">Vibrio ostreae</name>
    <dbReference type="NCBI Taxonomy" id="2841925"/>
    <lineage>
        <taxon>Bacteria</taxon>
        <taxon>Pseudomonadati</taxon>
        <taxon>Pseudomonadota</taxon>
        <taxon>Gammaproteobacteria</taxon>
        <taxon>Vibrionales</taxon>
        <taxon>Vibrionaceae</taxon>
        <taxon>Vibrio</taxon>
    </lineage>
</organism>
<proteinExistence type="predicted"/>
<evidence type="ECO:0000313" key="3">
    <source>
        <dbReference type="Proteomes" id="UP000694232"/>
    </source>
</evidence>
<evidence type="ECO:0000313" key="2">
    <source>
        <dbReference type="EMBL" id="QXO18596.1"/>
    </source>
</evidence>
<evidence type="ECO:0000256" key="1">
    <source>
        <dbReference type="SAM" id="SignalP"/>
    </source>
</evidence>
<dbReference type="NCBIfam" id="TIGR03509">
    <property type="entry name" value="OMP_MtrB_PioB"/>
    <property type="match status" value="1"/>
</dbReference>
<dbReference type="KEGG" id="vos:KNV97_10120"/>
<dbReference type="Proteomes" id="UP000694232">
    <property type="component" value="Chromosome 1"/>
</dbReference>
<dbReference type="InterPro" id="IPR020016">
    <property type="entry name" value="Decahaem-assoc_OM_MtrB/PioB"/>
</dbReference>
<dbReference type="Pfam" id="PF11854">
    <property type="entry name" value="MtrB_PioB"/>
    <property type="match status" value="1"/>
</dbReference>
<keyword evidence="3" id="KW-1185">Reference proteome</keyword>
<dbReference type="RefSeq" id="WP_218563033.1">
    <property type="nucleotide sequence ID" value="NZ_CP076643.1"/>
</dbReference>
<keyword evidence="1" id="KW-0732">Signal</keyword>
<reference evidence="2" key="1">
    <citation type="submission" date="2021-06" db="EMBL/GenBank/DDBJ databases">
        <title>Vibrio nov. sp., novel gut bacterium isolated from Yellow Sea oyster.</title>
        <authorList>
            <person name="Muhammad N."/>
            <person name="Nguyen T.H."/>
            <person name="Lee Y.-J."/>
            <person name="Ko J."/>
            <person name="Kim S.-G."/>
        </authorList>
    </citation>
    <scope>NUCLEOTIDE SEQUENCE</scope>
    <source>
        <strain evidence="2">OG9-811</strain>
    </source>
</reference>
<protein>
    <submittedName>
        <fullName evidence="2">MtrB/PioB family decaheme-associated outer membrane protein</fullName>
    </submittedName>
</protein>
<accession>A0A975UD70</accession>
<dbReference type="EMBL" id="CP076643">
    <property type="protein sequence ID" value="QXO18596.1"/>
    <property type="molecule type" value="Genomic_DNA"/>
</dbReference>
<gene>
    <name evidence="2" type="ORF">KNV97_10120</name>
</gene>
<feature type="signal peptide" evidence="1">
    <location>
        <begin position="1"/>
        <end position="22"/>
    </location>
</feature>
<feature type="chain" id="PRO_5037400358" evidence="1">
    <location>
        <begin position="23"/>
        <end position="660"/>
    </location>
</feature>
<name>A0A975UD70_9VIBR</name>